<dbReference type="PROSITE" id="PS51257">
    <property type="entry name" value="PROKAR_LIPOPROTEIN"/>
    <property type="match status" value="1"/>
</dbReference>
<keyword evidence="3" id="KW-1185">Reference proteome</keyword>
<name>A0A838L9B4_9SPHN</name>
<proteinExistence type="predicted"/>
<organism evidence="2 3">
    <name type="scientific">Sphingomonas chungangi</name>
    <dbReference type="NCBI Taxonomy" id="2683589"/>
    <lineage>
        <taxon>Bacteria</taxon>
        <taxon>Pseudomonadati</taxon>
        <taxon>Pseudomonadota</taxon>
        <taxon>Alphaproteobacteria</taxon>
        <taxon>Sphingomonadales</taxon>
        <taxon>Sphingomonadaceae</taxon>
        <taxon>Sphingomonas</taxon>
    </lineage>
</organism>
<dbReference type="EMBL" id="JACEIB010000025">
    <property type="protein sequence ID" value="MBA2935305.1"/>
    <property type="molecule type" value="Genomic_DNA"/>
</dbReference>
<dbReference type="Proteomes" id="UP000570166">
    <property type="component" value="Unassembled WGS sequence"/>
</dbReference>
<dbReference type="AlphaFoldDB" id="A0A838L9B4"/>
<accession>A0A838L9B4</accession>
<gene>
    <name evidence="2" type="ORF">HZF05_14550</name>
</gene>
<sequence>MKRIAVVALLVLSLTAGCSRPKSTVIPSDPQKWDQLADSVKKLSDDDRKEFTAYMMRVSMASAFSGNKAIAVPPGTTIGDAISDQKKWEADQQAEEAKANILKAKVAAERSAAMKKLSDTATVALADLTVLPKNYDAGRFSDRLSFIYAVDNHTGKAISGIKGTVVFKDQFGADIERMGLSMDEDIAPNSSRAITGYGKDINQFEDNDTKLAVTPLSKMHVTFEPQMINFADGTSLTAPDGDPS</sequence>
<feature type="signal peptide" evidence="1">
    <location>
        <begin position="1"/>
        <end position="18"/>
    </location>
</feature>
<feature type="chain" id="PRO_5032803141" description="DUF2291 domain-containing protein" evidence="1">
    <location>
        <begin position="19"/>
        <end position="244"/>
    </location>
</feature>
<evidence type="ECO:0000313" key="3">
    <source>
        <dbReference type="Proteomes" id="UP000570166"/>
    </source>
</evidence>
<keyword evidence="1" id="KW-0732">Signal</keyword>
<reference evidence="2 3" key="1">
    <citation type="submission" date="2020-07" db="EMBL/GenBank/DDBJ databases">
        <authorList>
            <person name="Sun Q."/>
        </authorList>
    </citation>
    <scope>NUCLEOTIDE SEQUENCE [LARGE SCALE GENOMIC DNA]</scope>
    <source>
        <strain evidence="2 3">CGMCC 1.13654</strain>
    </source>
</reference>
<protein>
    <recommendedName>
        <fullName evidence="4">DUF2291 domain-containing protein</fullName>
    </recommendedName>
</protein>
<evidence type="ECO:0008006" key="4">
    <source>
        <dbReference type="Google" id="ProtNLM"/>
    </source>
</evidence>
<dbReference type="RefSeq" id="WP_160365303.1">
    <property type="nucleotide sequence ID" value="NZ_JACEIB010000025.1"/>
</dbReference>
<comment type="caution">
    <text evidence="2">The sequence shown here is derived from an EMBL/GenBank/DDBJ whole genome shotgun (WGS) entry which is preliminary data.</text>
</comment>
<evidence type="ECO:0000313" key="2">
    <source>
        <dbReference type="EMBL" id="MBA2935305.1"/>
    </source>
</evidence>
<evidence type="ECO:0000256" key="1">
    <source>
        <dbReference type="SAM" id="SignalP"/>
    </source>
</evidence>